<reference evidence="14 15" key="1">
    <citation type="submission" date="2016-06" db="EMBL/GenBank/DDBJ databases">
        <authorList>
            <person name="Kjaerup R.B."/>
            <person name="Dalgaard T.S."/>
            <person name="Juul-Madsen H.R."/>
        </authorList>
    </citation>
    <scope>NUCLEOTIDE SEQUENCE [LARGE SCALE GENOMIC DNA]</scope>
    <source>
        <strain evidence="14 15">DSM 43913</strain>
    </source>
</reference>
<feature type="binding site" evidence="10">
    <location>
        <position position="35"/>
    </location>
    <ligand>
        <name>Mn(2+)</name>
        <dbReference type="ChEBI" id="CHEBI:29035"/>
    </ligand>
</feature>
<comment type="catalytic activity">
    <reaction evidence="10">
        <text>isopentenyl diphosphate = dimethylallyl diphosphate</text>
        <dbReference type="Rhea" id="RHEA:23284"/>
        <dbReference type="ChEBI" id="CHEBI:57623"/>
        <dbReference type="ChEBI" id="CHEBI:128769"/>
        <dbReference type="EC" id="5.3.3.2"/>
    </reaction>
</comment>
<evidence type="ECO:0000256" key="8">
    <source>
        <dbReference type="ARBA" id="ARBA00023229"/>
    </source>
</evidence>
<comment type="pathway">
    <text evidence="1 10">Isoprenoid biosynthesis; dimethylallyl diphosphate biosynthesis; dimethylallyl diphosphate from isopentenyl diphosphate: step 1/1.</text>
</comment>
<name>A0A1C5GGY8_MICEH</name>
<feature type="binding site" evidence="10">
    <location>
        <position position="28"/>
    </location>
    <ligand>
        <name>Mn(2+)</name>
        <dbReference type="ChEBI" id="CHEBI:29035"/>
    </ligand>
</feature>
<accession>A0A1C5GGY8</accession>
<comment type="subcellular location">
    <subcellularLocation>
        <location evidence="10">Cytoplasm</location>
    </subcellularLocation>
</comment>
<feature type="binding site" evidence="10">
    <location>
        <position position="72"/>
    </location>
    <ligand>
        <name>Mn(2+)</name>
        <dbReference type="ChEBI" id="CHEBI:29035"/>
    </ligand>
</feature>
<feature type="domain" description="Nudix hydrolase" evidence="13">
    <location>
        <begin position="33"/>
        <end position="169"/>
    </location>
</feature>
<comment type="similarity">
    <text evidence="2 10">Belongs to the IPP isomerase type 1 family.</text>
</comment>
<evidence type="ECO:0000256" key="10">
    <source>
        <dbReference type="HAMAP-Rule" id="MF_00202"/>
    </source>
</evidence>
<dbReference type="InterPro" id="IPR011876">
    <property type="entry name" value="IsopentenylPP_isomerase_typ1"/>
</dbReference>
<sequence length="206" mass="22136">MTSRETHLVELVDDAGLARGETTVSSAHQPPGQLHRAFSVLLVDPRGRVLLQRRAAVKTRFPLRWANACCGHPAPGESLVEAANRRLREELGADPVELTEVGVYIYYAEDPATGRVEFEYDHVLRGEFRPGSPLLPDPDEVAELRWADPAALTADLDADPRAYAPWLGGVVNRLLRPSGPAAGPPGQPGTPSGPPANDASERSGGR</sequence>
<comment type="cofactor">
    <cofactor evidence="10">
        <name>Mg(2+)</name>
        <dbReference type="ChEBI" id="CHEBI:18420"/>
    </cofactor>
    <text evidence="10">Binds 1 Mg(2+) ion per subunit. The magnesium ion binds only when substrate is bound.</text>
</comment>
<keyword evidence="6 10" id="KW-0460">Magnesium</keyword>
<dbReference type="Proteomes" id="UP000198251">
    <property type="component" value="Chromosome I"/>
</dbReference>
<evidence type="ECO:0000256" key="11">
    <source>
        <dbReference type="PIRSR" id="PIRSR018427-1"/>
    </source>
</evidence>
<evidence type="ECO:0000256" key="9">
    <source>
        <dbReference type="ARBA" id="ARBA00023235"/>
    </source>
</evidence>
<keyword evidence="9 10" id="KW-0413">Isomerase</keyword>
<keyword evidence="15" id="KW-1185">Reference proteome</keyword>
<evidence type="ECO:0000256" key="12">
    <source>
        <dbReference type="SAM" id="MobiDB-lite"/>
    </source>
</evidence>
<feature type="active site" evidence="10 11">
    <location>
        <position position="70"/>
    </location>
</feature>
<dbReference type="AlphaFoldDB" id="A0A1C5GGY8"/>
<comment type="function">
    <text evidence="10">Catalyzes the 1,3-allylic rearrangement of the homoallylic substrate isopentenyl (IPP) to its highly electrophilic allylic isomer, dimethylallyl diphosphate (DMAPP).</text>
</comment>
<dbReference type="InterPro" id="IPR000086">
    <property type="entry name" value="NUDIX_hydrolase_dom"/>
</dbReference>
<feature type="binding site" evidence="10">
    <location>
        <position position="119"/>
    </location>
    <ligand>
        <name>Mn(2+)</name>
        <dbReference type="ChEBI" id="CHEBI:29035"/>
    </ligand>
</feature>
<feature type="binding site" evidence="10">
    <location>
        <position position="90"/>
    </location>
    <ligand>
        <name>Mg(2+)</name>
        <dbReference type="ChEBI" id="CHEBI:18420"/>
    </ligand>
</feature>
<dbReference type="EC" id="5.3.3.2" evidence="3 10"/>
<dbReference type="GO" id="GO:0046872">
    <property type="term" value="F:metal ion binding"/>
    <property type="evidence" value="ECO:0007669"/>
    <property type="project" value="UniProtKB-KW"/>
</dbReference>
<gene>
    <name evidence="10" type="primary">idi</name>
    <name evidence="14" type="ORF">GA0070610_5451</name>
</gene>
<dbReference type="GO" id="GO:0004452">
    <property type="term" value="F:isopentenyl-diphosphate delta-isomerase activity"/>
    <property type="evidence" value="ECO:0007669"/>
    <property type="project" value="UniProtKB-UniRule"/>
</dbReference>
<feature type="compositionally biased region" description="Pro residues" evidence="12">
    <location>
        <begin position="182"/>
        <end position="194"/>
    </location>
</feature>
<evidence type="ECO:0000256" key="1">
    <source>
        <dbReference type="ARBA" id="ARBA00004826"/>
    </source>
</evidence>
<dbReference type="GO" id="GO:0050992">
    <property type="term" value="P:dimethylallyl diphosphate biosynthetic process"/>
    <property type="evidence" value="ECO:0007669"/>
    <property type="project" value="UniProtKB-UniRule"/>
</dbReference>
<evidence type="ECO:0000256" key="2">
    <source>
        <dbReference type="ARBA" id="ARBA00007579"/>
    </source>
</evidence>
<proteinExistence type="inferred from homology"/>
<evidence type="ECO:0000256" key="3">
    <source>
        <dbReference type="ARBA" id="ARBA00012057"/>
    </source>
</evidence>
<evidence type="ECO:0000256" key="4">
    <source>
        <dbReference type="ARBA" id="ARBA00022490"/>
    </source>
</evidence>
<keyword evidence="5 10" id="KW-0479">Metal-binding</keyword>
<comment type="cofactor">
    <cofactor evidence="10">
        <name>Mn(2+)</name>
        <dbReference type="ChEBI" id="CHEBI:29035"/>
    </cofactor>
    <text evidence="10">Binds 1 Mn(2+) ion per subunit.</text>
</comment>
<evidence type="ECO:0000256" key="6">
    <source>
        <dbReference type="ARBA" id="ARBA00022842"/>
    </source>
</evidence>
<dbReference type="GO" id="GO:0005737">
    <property type="term" value="C:cytoplasm"/>
    <property type="evidence" value="ECO:0007669"/>
    <property type="project" value="UniProtKB-SubCell"/>
</dbReference>
<dbReference type="RefSeq" id="WP_089002600.1">
    <property type="nucleotide sequence ID" value="NZ_JBFAAC010000007.1"/>
</dbReference>
<evidence type="ECO:0000313" key="15">
    <source>
        <dbReference type="Proteomes" id="UP000198251"/>
    </source>
</evidence>
<dbReference type="CDD" id="cd02885">
    <property type="entry name" value="NUDIX_IPP_Isomerase"/>
    <property type="match status" value="1"/>
</dbReference>
<keyword evidence="8 10" id="KW-0414">Isoprene biosynthesis</keyword>
<dbReference type="HAMAP" id="MF_00202">
    <property type="entry name" value="Idi"/>
    <property type="match status" value="1"/>
</dbReference>
<dbReference type="InterPro" id="IPR015797">
    <property type="entry name" value="NUDIX_hydrolase-like_dom_sf"/>
</dbReference>
<evidence type="ECO:0000256" key="7">
    <source>
        <dbReference type="ARBA" id="ARBA00023211"/>
    </source>
</evidence>
<dbReference type="EMBL" id="LT607733">
    <property type="protein sequence ID" value="SCG19091.1"/>
    <property type="molecule type" value="Genomic_DNA"/>
</dbReference>
<feature type="active site" evidence="10 11">
    <location>
        <position position="119"/>
    </location>
</feature>
<dbReference type="SUPFAM" id="SSF55811">
    <property type="entry name" value="Nudix"/>
    <property type="match status" value="1"/>
</dbReference>
<dbReference type="PANTHER" id="PTHR10885">
    <property type="entry name" value="ISOPENTENYL-DIPHOSPHATE DELTA-ISOMERASE"/>
    <property type="match status" value="1"/>
</dbReference>
<evidence type="ECO:0000256" key="5">
    <source>
        <dbReference type="ARBA" id="ARBA00022723"/>
    </source>
</evidence>
<dbReference type="Gene3D" id="3.90.79.10">
    <property type="entry name" value="Nucleoside Triphosphate Pyrophosphohydrolase"/>
    <property type="match status" value="1"/>
</dbReference>
<dbReference type="PIRSF" id="PIRSF018427">
    <property type="entry name" value="Isopntndiph_ism"/>
    <property type="match status" value="1"/>
</dbReference>
<dbReference type="PROSITE" id="PS51462">
    <property type="entry name" value="NUDIX"/>
    <property type="match status" value="1"/>
</dbReference>
<dbReference type="GeneID" id="95805109"/>
<keyword evidence="7 10" id="KW-0464">Manganese</keyword>
<dbReference type="InterPro" id="IPR056375">
    <property type="entry name" value="Idi_bact"/>
</dbReference>
<keyword evidence="4 10" id="KW-0963">Cytoplasm</keyword>
<feature type="binding site" evidence="10">
    <location>
        <position position="117"/>
    </location>
    <ligand>
        <name>Mn(2+)</name>
        <dbReference type="ChEBI" id="CHEBI:29035"/>
    </ligand>
</feature>
<dbReference type="GO" id="GO:0009240">
    <property type="term" value="P:isopentenyl diphosphate biosynthetic process"/>
    <property type="evidence" value="ECO:0007669"/>
    <property type="project" value="TreeGrafter"/>
</dbReference>
<feature type="region of interest" description="Disordered" evidence="12">
    <location>
        <begin position="174"/>
        <end position="206"/>
    </location>
</feature>
<protein>
    <recommendedName>
        <fullName evidence="3 10">Isopentenyl-diphosphate Delta-isomerase</fullName>
        <shortName evidence="10">IPP isomerase</shortName>
        <ecNumber evidence="3 10">5.3.3.2</ecNumber>
    </recommendedName>
    <alternativeName>
        <fullName evidence="10">IPP:DMAPP isomerase</fullName>
    </alternativeName>
    <alternativeName>
        <fullName evidence="10">Isopentenyl pyrophosphate isomerase</fullName>
    </alternativeName>
</protein>
<dbReference type="Pfam" id="PF00293">
    <property type="entry name" value="NUDIX"/>
    <property type="match status" value="1"/>
</dbReference>
<evidence type="ECO:0000259" key="13">
    <source>
        <dbReference type="PROSITE" id="PS51462"/>
    </source>
</evidence>
<evidence type="ECO:0000313" key="14">
    <source>
        <dbReference type="EMBL" id="SCG19091.1"/>
    </source>
</evidence>
<dbReference type="PANTHER" id="PTHR10885:SF0">
    <property type="entry name" value="ISOPENTENYL-DIPHOSPHATE DELTA-ISOMERASE"/>
    <property type="match status" value="1"/>
</dbReference>
<dbReference type="UniPathway" id="UPA00059">
    <property type="reaction ID" value="UER00104"/>
</dbReference>
<organism evidence="14 15">
    <name type="scientific">Micromonospora echinofusca</name>
    <dbReference type="NCBI Taxonomy" id="47858"/>
    <lineage>
        <taxon>Bacteria</taxon>
        <taxon>Bacillati</taxon>
        <taxon>Actinomycetota</taxon>
        <taxon>Actinomycetes</taxon>
        <taxon>Micromonosporales</taxon>
        <taxon>Micromonosporaceae</taxon>
        <taxon>Micromonospora</taxon>
    </lineage>
</organism>
<dbReference type="NCBIfam" id="NF002995">
    <property type="entry name" value="PRK03759.1"/>
    <property type="match status" value="1"/>
</dbReference>